<accession>A0AAE0JPK1</accession>
<dbReference type="PANTHER" id="PTHR35910:SF1">
    <property type="entry name" value="2EXR DOMAIN-CONTAINING PROTEIN"/>
    <property type="match status" value="1"/>
</dbReference>
<evidence type="ECO:0000313" key="4">
    <source>
        <dbReference type="Proteomes" id="UP001278500"/>
    </source>
</evidence>
<evidence type="ECO:0000259" key="2">
    <source>
        <dbReference type="Pfam" id="PF20150"/>
    </source>
</evidence>
<feature type="region of interest" description="Disordered" evidence="1">
    <location>
        <begin position="1"/>
        <end position="46"/>
    </location>
</feature>
<evidence type="ECO:0000313" key="3">
    <source>
        <dbReference type="EMBL" id="KAK3355442.1"/>
    </source>
</evidence>
<feature type="domain" description="2EXR" evidence="2">
    <location>
        <begin position="44"/>
        <end position="134"/>
    </location>
</feature>
<dbReference type="Proteomes" id="UP001278500">
    <property type="component" value="Unassembled WGS sequence"/>
</dbReference>
<feature type="compositionally biased region" description="Low complexity" evidence="1">
    <location>
        <begin position="30"/>
        <end position="39"/>
    </location>
</feature>
<proteinExistence type="predicted"/>
<reference evidence="3" key="2">
    <citation type="submission" date="2023-06" db="EMBL/GenBank/DDBJ databases">
        <authorList>
            <consortium name="Lawrence Berkeley National Laboratory"/>
            <person name="Haridas S."/>
            <person name="Hensen N."/>
            <person name="Bonometti L."/>
            <person name="Westerberg I."/>
            <person name="Brannstrom I.O."/>
            <person name="Guillou S."/>
            <person name="Cros-Aarteil S."/>
            <person name="Calhoun S."/>
            <person name="Kuo A."/>
            <person name="Mondo S."/>
            <person name="Pangilinan J."/>
            <person name="Riley R."/>
            <person name="Labutti K."/>
            <person name="Andreopoulos B."/>
            <person name="Lipzen A."/>
            <person name="Chen C."/>
            <person name="Yanf M."/>
            <person name="Daum C."/>
            <person name="Ng V."/>
            <person name="Clum A."/>
            <person name="Steindorff A."/>
            <person name="Ohm R."/>
            <person name="Martin F."/>
            <person name="Silar P."/>
            <person name="Natvig D."/>
            <person name="Lalanne C."/>
            <person name="Gautier V."/>
            <person name="Ament-Velasquez S.L."/>
            <person name="Kruys A."/>
            <person name="Hutchinson M.I."/>
            <person name="Powell A.J."/>
            <person name="Barry K."/>
            <person name="Miller A.N."/>
            <person name="Grigoriev I.V."/>
            <person name="Debuchy R."/>
            <person name="Gladieux P."/>
            <person name="Thoren M.H."/>
            <person name="Johannesson H."/>
        </authorList>
    </citation>
    <scope>NUCLEOTIDE SEQUENCE</scope>
    <source>
        <strain evidence="3">CBS 560.94</strain>
    </source>
</reference>
<dbReference type="GeneID" id="87862535"/>
<dbReference type="AlphaFoldDB" id="A0AAE0JPK1"/>
<dbReference type="PANTHER" id="PTHR35910">
    <property type="entry name" value="2EXR DOMAIN-CONTAINING PROTEIN"/>
    <property type="match status" value="1"/>
</dbReference>
<dbReference type="Pfam" id="PF20150">
    <property type="entry name" value="2EXR"/>
    <property type="match status" value="1"/>
</dbReference>
<feature type="compositionally biased region" description="Polar residues" evidence="1">
    <location>
        <begin position="85"/>
        <end position="95"/>
    </location>
</feature>
<feature type="region of interest" description="Disordered" evidence="1">
    <location>
        <begin position="153"/>
        <end position="172"/>
    </location>
</feature>
<gene>
    <name evidence="3" type="ORF">B0H65DRAFT_438685</name>
</gene>
<dbReference type="EMBL" id="JAUEPP010000001">
    <property type="protein sequence ID" value="KAK3355442.1"/>
    <property type="molecule type" value="Genomic_DNA"/>
</dbReference>
<organism evidence="3 4">
    <name type="scientific">Neurospora tetraspora</name>
    <dbReference type="NCBI Taxonomy" id="94610"/>
    <lineage>
        <taxon>Eukaryota</taxon>
        <taxon>Fungi</taxon>
        <taxon>Dikarya</taxon>
        <taxon>Ascomycota</taxon>
        <taxon>Pezizomycotina</taxon>
        <taxon>Sordariomycetes</taxon>
        <taxon>Sordariomycetidae</taxon>
        <taxon>Sordariales</taxon>
        <taxon>Sordariaceae</taxon>
        <taxon>Neurospora</taxon>
    </lineage>
</organism>
<evidence type="ECO:0000256" key="1">
    <source>
        <dbReference type="SAM" id="MobiDB-lite"/>
    </source>
</evidence>
<reference evidence="3" key="1">
    <citation type="journal article" date="2023" name="Mol. Phylogenet. Evol.">
        <title>Genome-scale phylogeny and comparative genomics of the fungal order Sordariales.</title>
        <authorList>
            <person name="Hensen N."/>
            <person name="Bonometti L."/>
            <person name="Westerberg I."/>
            <person name="Brannstrom I.O."/>
            <person name="Guillou S."/>
            <person name="Cros-Aarteil S."/>
            <person name="Calhoun S."/>
            <person name="Haridas S."/>
            <person name="Kuo A."/>
            <person name="Mondo S."/>
            <person name="Pangilinan J."/>
            <person name="Riley R."/>
            <person name="LaButti K."/>
            <person name="Andreopoulos B."/>
            <person name="Lipzen A."/>
            <person name="Chen C."/>
            <person name="Yan M."/>
            <person name="Daum C."/>
            <person name="Ng V."/>
            <person name="Clum A."/>
            <person name="Steindorff A."/>
            <person name="Ohm R.A."/>
            <person name="Martin F."/>
            <person name="Silar P."/>
            <person name="Natvig D.O."/>
            <person name="Lalanne C."/>
            <person name="Gautier V."/>
            <person name="Ament-Velasquez S.L."/>
            <person name="Kruys A."/>
            <person name="Hutchinson M.I."/>
            <person name="Powell A.J."/>
            <person name="Barry K."/>
            <person name="Miller A.N."/>
            <person name="Grigoriev I.V."/>
            <person name="Debuchy R."/>
            <person name="Gladieux P."/>
            <person name="Hiltunen Thoren M."/>
            <person name="Johannesson H."/>
        </authorList>
    </citation>
    <scope>NUCLEOTIDE SEQUENCE</scope>
    <source>
        <strain evidence="3">CBS 560.94</strain>
    </source>
</reference>
<dbReference type="InterPro" id="IPR045518">
    <property type="entry name" value="2EXR"/>
</dbReference>
<dbReference type="RefSeq" id="XP_062686820.1">
    <property type="nucleotide sequence ID" value="XM_062825381.1"/>
</dbReference>
<sequence>MSHLPNPWCTQKDVEENVPLEDISTDQTRPKPNNTPNPKYARTFHPFPKLPTELRLQIWRLAAESACRNRNVHRVRLKLVADISTSPNHNNYDSKTSSTSSTRPILLPTPSLILSTHASRNLLTICSESRSEILNGPSASYFLPDKLILRTRIPTPTTGGGGQARERGRGREREHERAVCGILHCNLSRDVILLENISSSDVLVESETAIRTLGQHLLGPLRGVENLGLDFLGSQGSVGLSSGYEYSRGEMCDLEDMIGKSSKNQDDDSENINWYMYGGQYAGESKLDDDDWWRRVVPYYELLCSLEQVAIGLEDMLHLPPTPSFFYEETESGSGGAEDSPAEEISSSGWLRKVVHVGILGQFGGRSSGSRMLPGVDDLEWGGGGGGIMNPDGFHI</sequence>
<feature type="region of interest" description="Disordered" evidence="1">
    <location>
        <begin position="85"/>
        <end position="104"/>
    </location>
</feature>
<comment type="caution">
    <text evidence="3">The sequence shown here is derived from an EMBL/GenBank/DDBJ whole genome shotgun (WGS) entry which is preliminary data.</text>
</comment>
<name>A0AAE0JPK1_9PEZI</name>
<keyword evidence="4" id="KW-1185">Reference proteome</keyword>
<protein>
    <recommendedName>
        <fullName evidence="2">2EXR domain-containing protein</fullName>
    </recommendedName>
</protein>